<dbReference type="InterPro" id="IPR004843">
    <property type="entry name" value="Calcineurin-like_PHP"/>
</dbReference>
<dbReference type="PANTHER" id="PTHR34990:SF2">
    <property type="entry name" value="BLL8164 PROTEIN"/>
    <property type="match status" value="1"/>
</dbReference>
<gene>
    <name evidence="7" type="ORF">LPB137_04140</name>
</gene>
<accession>A0A1P8KKM2</accession>
<dbReference type="Proteomes" id="UP000186074">
    <property type="component" value="Chromosome"/>
</dbReference>
<dbReference type="STRING" id="1850254.LPB137_04140"/>
<organism evidence="7 8">
    <name type="scientific">Poseidonibacter parvus</name>
    <dbReference type="NCBI Taxonomy" id="1850254"/>
    <lineage>
        <taxon>Bacteria</taxon>
        <taxon>Pseudomonadati</taxon>
        <taxon>Campylobacterota</taxon>
        <taxon>Epsilonproteobacteria</taxon>
        <taxon>Campylobacterales</taxon>
        <taxon>Arcobacteraceae</taxon>
        <taxon>Poseidonibacter</taxon>
    </lineage>
</organism>
<evidence type="ECO:0000256" key="5">
    <source>
        <dbReference type="ARBA" id="ARBA00023211"/>
    </source>
</evidence>
<evidence type="ECO:0000313" key="7">
    <source>
        <dbReference type="EMBL" id="APW65085.1"/>
    </source>
</evidence>
<reference evidence="7 8" key="1">
    <citation type="submission" date="2017-01" db="EMBL/GenBank/DDBJ databases">
        <title>Genome sequencing of Arcobacter sp. LPB0137.</title>
        <authorList>
            <person name="Lee G.-W."/>
            <person name="Yi H."/>
        </authorList>
    </citation>
    <scope>NUCLEOTIDE SEQUENCE [LARGE SCALE GENOMIC DNA]</scope>
    <source>
        <strain evidence="7 8">LPB0137</strain>
    </source>
</reference>
<dbReference type="GO" id="GO:0046872">
    <property type="term" value="F:metal ion binding"/>
    <property type="evidence" value="ECO:0007669"/>
    <property type="project" value="UniProtKB-KW"/>
</dbReference>
<keyword evidence="2" id="KW-0997">Cell inner membrane</keyword>
<dbReference type="EMBL" id="CP019070">
    <property type="protein sequence ID" value="APW65085.1"/>
    <property type="molecule type" value="Genomic_DNA"/>
</dbReference>
<evidence type="ECO:0000256" key="4">
    <source>
        <dbReference type="ARBA" id="ARBA00023136"/>
    </source>
</evidence>
<dbReference type="Pfam" id="PF00149">
    <property type="entry name" value="Metallophos"/>
    <property type="match status" value="1"/>
</dbReference>
<protein>
    <submittedName>
        <fullName evidence="7">UDP-2,3-diacylglucosamine hydrolase</fullName>
    </submittedName>
</protein>
<dbReference type="PANTHER" id="PTHR34990">
    <property type="entry name" value="UDP-2,3-DIACYLGLUCOSAMINE HYDROLASE-RELATED"/>
    <property type="match status" value="1"/>
</dbReference>
<dbReference type="InterPro" id="IPR043461">
    <property type="entry name" value="LpxH-like"/>
</dbReference>
<keyword evidence="1" id="KW-1003">Cell membrane</keyword>
<evidence type="ECO:0000259" key="6">
    <source>
        <dbReference type="Pfam" id="PF00149"/>
    </source>
</evidence>
<dbReference type="AlphaFoldDB" id="A0A1P8KKM2"/>
<feature type="domain" description="Calcineurin-like phosphoesterase" evidence="6">
    <location>
        <begin position="10"/>
        <end position="196"/>
    </location>
</feature>
<dbReference type="RefSeq" id="WP_076084747.1">
    <property type="nucleotide sequence ID" value="NZ_CP019070.1"/>
</dbReference>
<evidence type="ECO:0000256" key="1">
    <source>
        <dbReference type="ARBA" id="ARBA00022475"/>
    </source>
</evidence>
<dbReference type="GO" id="GO:0016020">
    <property type="term" value="C:membrane"/>
    <property type="evidence" value="ECO:0007669"/>
    <property type="project" value="GOC"/>
</dbReference>
<dbReference type="SUPFAM" id="SSF56300">
    <property type="entry name" value="Metallo-dependent phosphatases"/>
    <property type="match status" value="1"/>
</dbReference>
<keyword evidence="8" id="KW-1185">Reference proteome</keyword>
<evidence type="ECO:0000313" key="8">
    <source>
        <dbReference type="Proteomes" id="UP000186074"/>
    </source>
</evidence>
<name>A0A1P8KKM2_9BACT</name>
<sequence length="232" mass="27413">MFLKLQDNAIFVADSHYNLKNKEFLVFLEQLDSKKIECSQLILMGDNFDFLSGESKYFIKQNEILIQLLNKLSLNIEIFYLEGNHDYNLQKLFPHIQVLKREEQPLLGKYKDKTLALSHGDNFINWQYDLYCSVIRNPILLKFLNMIDFGNFISKKIDSSLLGKNICHKMKDFNLLVKKRINNYKSDIIIEGHYHQGSTFEFKDKKYVNIPSLCCDKKYIKIINYEFIGVNI</sequence>
<dbReference type="GO" id="GO:0009245">
    <property type="term" value="P:lipid A biosynthetic process"/>
    <property type="evidence" value="ECO:0007669"/>
    <property type="project" value="TreeGrafter"/>
</dbReference>
<evidence type="ECO:0000256" key="2">
    <source>
        <dbReference type="ARBA" id="ARBA00022519"/>
    </source>
</evidence>
<keyword evidence="4" id="KW-0472">Membrane</keyword>
<dbReference type="KEGG" id="alp:LPB137_04140"/>
<keyword evidence="3" id="KW-0479">Metal-binding</keyword>
<evidence type="ECO:0000256" key="3">
    <source>
        <dbReference type="ARBA" id="ARBA00022723"/>
    </source>
</evidence>
<dbReference type="GO" id="GO:0008758">
    <property type="term" value="F:UDP-2,3-diacylglucosamine hydrolase activity"/>
    <property type="evidence" value="ECO:0007669"/>
    <property type="project" value="TreeGrafter"/>
</dbReference>
<dbReference type="OrthoDB" id="270739at2"/>
<dbReference type="Gene3D" id="3.60.21.10">
    <property type="match status" value="1"/>
</dbReference>
<dbReference type="InterPro" id="IPR029052">
    <property type="entry name" value="Metallo-depent_PP-like"/>
</dbReference>
<keyword evidence="5" id="KW-0464">Manganese</keyword>
<proteinExistence type="predicted"/>
<keyword evidence="7" id="KW-0378">Hydrolase</keyword>